<proteinExistence type="predicted"/>
<accession>A0A081KAV3</accession>
<sequence>MVYQYELIEFEADEIDVVSFEAEVRQSLIEEVMNSNLRALVEQGAVISFKYYGYDQEEITTININRFTCKIV</sequence>
<evidence type="ECO:0000313" key="1">
    <source>
        <dbReference type="EMBL" id="KEI71279.1"/>
    </source>
</evidence>
<dbReference type="Gene3D" id="3.30.300.250">
    <property type="match status" value="1"/>
</dbReference>
<name>A0A081KAV3_9GAMM</name>
<protein>
    <submittedName>
        <fullName evidence="1">Uncharacterized protein</fullName>
    </submittedName>
</protein>
<dbReference type="EMBL" id="JOJP01000001">
    <property type="protein sequence ID" value="KEI71279.1"/>
    <property type="molecule type" value="Genomic_DNA"/>
</dbReference>
<keyword evidence="2" id="KW-1185">Reference proteome</keyword>
<comment type="caution">
    <text evidence="1">The sequence shown here is derived from an EMBL/GenBank/DDBJ whole genome shotgun (WGS) entry which is preliminary data.</text>
</comment>
<dbReference type="AlphaFoldDB" id="A0A081KAV3"/>
<evidence type="ECO:0000313" key="2">
    <source>
        <dbReference type="Proteomes" id="UP000027997"/>
    </source>
</evidence>
<dbReference type="Proteomes" id="UP000027997">
    <property type="component" value="Unassembled WGS sequence"/>
</dbReference>
<reference evidence="1 2" key="1">
    <citation type="submission" date="2014-06" db="EMBL/GenBank/DDBJ databases">
        <title>Whole Genome Sequences of Three Symbiotic Endozoicomonas Bacteria.</title>
        <authorList>
            <person name="Neave M.J."/>
            <person name="Apprill A."/>
            <person name="Voolstra C.R."/>
        </authorList>
    </citation>
    <scope>NUCLEOTIDE SEQUENCE [LARGE SCALE GENOMIC DNA]</scope>
    <source>
        <strain evidence="1 2">DSM 22380</strain>
    </source>
</reference>
<gene>
    <name evidence="1" type="ORF">GV64_11480</name>
</gene>
<organism evidence="1 2">
    <name type="scientific">Endozoicomonas elysicola</name>
    <dbReference type="NCBI Taxonomy" id="305900"/>
    <lineage>
        <taxon>Bacteria</taxon>
        <taxon>Pseudomonadati</taxon>
        <taxon>Pseudomonadota</taxon>
        <taxon>Gammaproteobacteria</taxon>
        <taxon>Oceanospirillales</taxon>
        <taxon>Endozoicomonadaceae</taxon>
        <taxon>Endozoicomonas</taxon>
    </lineage>
</organism>